<keyword evidence="4" id="KW-0804">Transcription</keyword>
<dbReference type="AlphaFoldDB" id="A0ABD1AI51"/>
<keyword evidence="3" id="KW-0240">DNA-directed RNA polymerase</keyword>
<dbReference type="InterPro" id="IPR036390">
    <property type="entry name" value="WH_DNA-bd_sf"/>
</dbReference>
<reference evidence="7 8" key="1">
    <citation type="submission" date="2024-04" db="EMBL/GenBank/DDBJ databases">
        <title>Genome assembly C_amara_ONT_v2.</title>
        <authorList>
            <person name="Yant L."/>
            <person name="Moore C."/>
            <person name="Slenker M."/>
        </authorList>
    </citation>
    <scope>NUCLEOTIDE SEQUENCE [LARGE SCALE GENOMIC DNA]</scope>
    <source>
        <tissue evidence="7">Leaf</tissue>
    </source>
</reference>
<dbReference type="Pfam" id="PF05158">
    <property type="entry name" value="RNA_pol_Rpc34"/>
    <property type="match status" value="2"/>
</dbReference>
<evidence type="ECO:0000256" key="4">
    <source>
        <dbReference type="ARBA" id="ARBA00023163"/>
    </source>
</evidence>
<dbReference type="Proteomes" id="UP001558713">
    <property type="component" value="Unassembled WGS sequence"/>
</dbReference>
<dbReference type="GO" id="GO:0005634">
    <property type="term" value="C:nucleus"/>
    <property type="evidence" value="ECO:0007669"/>
    <property type="project" value="UniProtKB-SubCell"/>
</dbReference>
<organism evidence="7 8">
    <name type="scientific">Cardamine amara subsp. amara</name>
    <dbReference type="NCBI Taxonomy" id="228776"/>
    <lineage>
        <taxon>Eukaryota</taxon>
        <taxon>Viridiplantae</taxon>
        <taxon>Streptophyta</taxon>
        <taxon>Embryophyta</taxon>
        <taxon>Tracheophyta</taxon>
        <taxon>Spermatophyta</taxon>
        <taxon>Magnoliopsida</taxon>
        <taxon>eudicotyledons</taxon>
        <taxon>Gunneridae</taxon>
        <taxon>Pentapetalae</taxon>
        <taxon>rosids</taxon>
        <taxon>malvids</taxon>
        <taxon>Brassicales</taxon>
        <taxon>Brassicaceae</taxon>
        <taxon>Cardamineae</taxon>
        <taxon>Cardamine</taxon>
    </lineage>
</organism>
<comment type="caution">
    <text evidence="7">The sequence shown here is derived from an EMBL/GenBank/DDBJ whole genome shotgun (WGS) entry which is preliminary data.</text>
</comment>
<evidence type="ECO:0000313" key="7">
    <source>
        <dbReference type="EMBL" id="KAL1206123.1"/>
    </source>
</evidence>
<accession>A0ABD1AI51</accession>
<dbReference type="InterPro" id="IPR036388">
    <property type="entry name" value="WH-like_DNA-bd_sf"/>
</dbReference>
<feature type="region of interest" description="Disordered" evidence="6">
    <location>
        <begin position="1"/>
        <end position="21"/>
    </location>
</feature>
<evidence type="ECO:0000256" key="3">
    <source>
        <dbReference type="ARBA" id="ARBA00022478"/>
    </source>
</evidence>
<sequence length="233" mass="26106">MDKRKRPDPKSLGGDINEQHEKKVLDMIRKNQGMGATTSELKSDKTIPPTLITRLVNSLKKKDLIREVPNMNNKGYKHFIAMEFQTSKELTGGDWYTDGSLDLSKIEDLKTKCVMILERQRHRHRVVTLDVICGYFDKQENLSVDQTKEILKNLILDNEIMEVKSNGLNEFAATRIGELCYKLAGKNSGNGEARAGTSFASMPCGACPSIGLCSPDGVISPGTCVYFQKWLDF</sequence>
<dbReference type="SUPFAM" id="SSF46785">
    <property type="entry name" value="Winged helix' DNA-binding domain"/>
    <property type="match status" value="1"/>
</dbReference>
<dbReference type="EMBL" id="JBANAX010000508">
    <property type="protein sequence ID" value="KAL1206123.1"/>
    <property type="molecule type" value="Genomic_DNA"/>
</dbReference>
<evidence type="ECO:0000256" key="2">
    <source>
        <dbReference type="ARBA" id="ARBA00011038"/>
    </source>
</evidence>
<evidence type="ECO:0000256" key="1">
    <source>
        <dbReference type="ARBA" id="ARBA00004123"/>
    </source>
</evidence>
<dbReference type="InterPro" id="IPR007832">
    <property type="entry name" value="RNA_pol_Rpc34"/>
</dbReference>
<gene>
    <name evidence="7" type="ORF">V5N11_005278</name>
</gene>
<evidence type="ECO:0000313" key="8">
    <source>
        <dbReference type="Proteomes" id="UP001558713"/>
    </source>
</evidence>
<comment type="similarity">
    <text evidence="2">Belongs to the eukaryotic RPC34/RPC39 RNA polymerase subunit family.</text>
</comment>
<dbReference type="InterPro" id="IPR016049">
    <property type="entry name" value="RNA_pol_Rpc34-like"/>
</dbReference>
<evidence type="ECO:0008006" key="9">
    <source>
        <dbReference type="Google" id="ProtNLM"/>
    </source>
</evidence>
<name>A0ABD1AI51_CARAN</name>
<protein>
    <recommendedName>
        <fullName evidence="9">DNA-directed RNA polymerase III subunit RPC6</fullName>
    </recommendedName>
</protein>
<comment type="subcellular location">
    <subcellularLocation>
        <location evidence="1">Nucleus</location>
    </subcellularLocation>
</comment>
<keyword evidence="5" id="KW-0539">Nucleus</keyword>
<dbReference type="GO" id="GO:0000428">
    <property type="term" value="C:DNA-directed RNA polymerase complex"/>
    <property type="evidence" value="ECO:0007669"/>
    <property type="project" value="UniProtKB-KW"/>
</dbReference>
<evidence type="ECO:0000256" key="6">
    <source>
        <dbReference type="SAM" id="MobiDB-lite"/>
    </source>
</evidence>
<evidence type="ECO:0000256" key="5">
    <source>
        <dbReference type="ARBA" id="ARBA00023242"/>
    </source>
</evidence>
<keyword evidence="8" id="KW-1185">Reference proteome</keyword>
<dbReference type="PANTHER" id="PTHR12780">
    <property type="entry name" value="RNA POLYMERASE III DNA DIRECTED , 39KD SUBUNIT-RELATED"/>
    <property type="match status" value="1"/>
</dbReference>
<dbReference type="Gene3D" id="1.10.10.10">
    <property type="entry name" value="Winged helix-like DNA-binding domain superfamily/Winged helix DNA-binding domain"/>
    <property type="match status" value="1"/>
</dbReference>
<proteinExistence type="inferred from homology"/>